<evidence type="ECO:0000313" key="9">
    <source>
        <dbReference type="Proteomes" id="UP000182517"/>
    </source>
</evidence>
<reference evidence="8 9" key="1">
    <citation type="journal article" date="2017" name="Genome Announc.">
        <title>Complete Genome Sequences of Two Acetylene-Fermenting Pelobacter acetylenicus Strains.</title>
        <authorList>
            <person name="Sutton J.M."/>
            <person name="Baesman S.M."/>
            <person name="Fierst J.L."/>
            <person name="Poret-Peterson A.T."/>
            <person name="Oremland R.S."/>
            <person name="Dunlap D.S."/>
            <person name="Akob D.M."/>
        </authorList>
    </citation>
    <scope>NUCLEOTIDE SEQUENCE [LARGE SCALE GENOMIC DNA]</scope>
    <source>
        <strain evidence="8 9">SFB93</strain>
    </source>
</reference>
<gene>
    <name evidence="8" type="ORF">A7E78_00780</name>
</gene>
<evidence type="ECO:0000313" key="8">
    <source>
        <dbReference type="EMBL" id="APG26525.1"/>
    </source>
</evidence>
<dbReference type="KEGG" id="pef:A7E78_00780"/>
<evidence type="ECO:0000256" key="3">
    <source>
        <dbReference type="ARBA" id="ARBA00022519"/>
    </source>
</evidence>
<feature type="transmembrane region" description="Helical" evidence="7">
    <location>
        <begin position="45"/>
        <end position="66"/>
    </location>
</feature>
<dbReference type="PANTHER" id="PTHR30462">
    <property type="entry name" value="INTERMEMBRANE TRANSPORT PROTEIN PQIB-RELATED"/>
    <property type="match status" value="1"/>
</dbReference>
<dbReference type="EMBL" id="CP015519">
    <property type="protein sequence ID" value="APG26525.1"/>
    <property type="molecule type" value="Genomic_DNA"/>
</dbReference>
<evidence type="ECO:0000256" key="7">
    <source>
        <dbReference type="SAM" id="Phobius"/>
    </source>
</evidence>
<accession>A0A1L3GKW4</accession>
<evidence type="ECO:0000256" key="4">
    <source>
        <dbReference type="ARBA" id="ARBA00022692"/>
    </source>
</evidence>
<dbReference type="InterPro" id="IPR051800">
    <property type="entry name" value="PqiA-PqiB_transport"/>
</dbReference>
<sequence>MSPLLACHGCDLLTQIPPLPKHGAAYCPRCGSLLMRAKPNSIERSLALVLASIVLFAVALSFPFLAMKSGGFEQQTNLITGVYLLYQQGMEGLATVVLLTCVLFPLLQMTGLLYVLLPVYLKRRLPRAVQVFRFVQHLQPWSMMEVFMIGILVSLVKLAKLAAIIPGISLWAFALLIFTTAAQTAVLDTHRVWVALEASDGTD</sequence>
<protein>
    <submittedName>
        <fullName evidence="8">Paraquat-inducible protein A</fullName>
    </submittedName>
</protein>
<dbReference type="RefSeq" id="WP_072282485.1">
    <property type="nucleotide sequence ID" value="NZ_CP015519.1"/>
</dbReference>
<comment type="subcellular location">
    <subcellularLocation>
        <location evidence="1">Cell inner membrane</location>
    </subcellularLocation>
</comment>
<dbReference type="GO" id="GO:0005886">
    <property type="term" value="C:plasma membrane"/>
    <property type="evidence" value="ECO:0007669"/>
    <property type="project" value="UniProtKB-SubCell"/>
</dbReference>
<keyword evidence="2" id="KW-1003">Cell membrane</keyword>
<dbReference type="STRING" id="1842532.A7E78_00780"/>
<evidence type="ECO:0000256" key="5">
    <source>
        <dbReference type="ARBA" id="ARBA00022989"/>
    </source>
</evidence>
<name>A0A1L3GKW4_9BACT</name>
<evidence type="ECO:0000256" key="6">
    <source>
        <dbReference type="ARBA" id="ARBA00023136"/>
    </source>
</evidence>
<proteinExistence type="predicted"/>
<evidence type="ECO:0000256" key="1">
    <source>
        <dbReference type="ARBA" id="ARBA00004533"/>
    </source>
</evidence>
<keyword evidence="5 7" id="KW-1133">Transmembrane helix</keyword>
<organism evidence="8 9">
    <name type="scientific">Syntrophotalea acetylenivorans</name>
    <dbReference type="NCBI Taxonomy" id="1842532"/>
    <lineage>
        <taxon>Bacteria</taxon>
        <taxon>Pseudomonadati</taxon>
        <taxon>Thermodesulfobacteriota</taxon>
        <taxon>Desulfuromonadia</taxon>
        <taxon>Desulfuromonadales</taxon>
        <taxon>Syntrophotaleaceae</taxon>
        <taxon>Syntrophotalea</taxon>
    </lineage>
</organism>
<keyword evidence="4 7" id="KW-0812">Transmembrane</keyword>
<dbReference type="AlphaFoldDB" id="A0A1L3GKW4"/>
<dbReference type="PANTHER" id="PTHR30462:SF3">
    <property type="entry name" value="INTERMEMBRANE TRANSPORT PROTEIN PQIA"/>
    <property type="match status" value="1"/>
</dbReference>
<dbReference type="InterPro" id="IPR007498">
    <property type="entry name" value="PqiA-like"/>
</dbReference>
<keyword evidence="3" id="KW-0997">Cell inner membrane</keyword>
<dbReference type="Proteomes" id="UP000182517">
    <property type="component" value="Chromosome"/>
</dbReference>
<feature type="transmembrane region" description="Helical" evidence="7">
    <location>
        <begin position="162"/>
        <end position="182"/>
    </location>
</feature>
<dbReference type="Pfam" id="PF04403">
    <property type="entry name" value="PqiA"/>
    <property type="match status" value="1"/>
</dbReference>
<feature type="transmembrane region" description="Helical" evidence="7">
    <location>
        <begin position="93"/>
        <end position="117"/>
    </location>
</feature>
<keyword evidence="9" id="KW-1185">Reference proteome</keyword>
<evidence type="ECO:0000256" key="2">
    <source>
        <dbReference type="ARBA" id="ARBA00022475"/>
    </source>
</evidence>
<keyword evidence="6 7" id="KW-0472">Membrane</keyword>